<reference evidence="1 2" key="1">
    <citation type="journal article" date="2022" name="Nat. Ecol. Evol.">
        <title>A masculinizing supergene underlies an exaggerated male reproductive morph in a spider.</title>
        <authorList>
            <person name="Hendrickx F."/>
            <person name="De Corte Z."/>
            <person name="Sonet G."/>
            <person name="Van Belleghem S.M."/>
            <person name="Kostlbacher S."/>
            <person name="Vangestel C."/>
        </authorList>
    </citation>
    <scope>NUCLEOTIDE SEQUENCE [LARGE SCALE GENOMIC DNA]</scope>
    <source>
        <strain evidence="1">W744_W776</strain>
    </source>
</reference>
<name>A0AAV6V8S1_9ARAC</name>
<dbReference type="EMBL" id="JAFNEN010000136">
    <property type="protein sequence ID" value="KAG8192681.1"/>
    <property type="molecule type" value="Genomic_DNA"/>
</dbReference>
<gene>
    <name evidence="1" type="ORF">JTE90_009709</name>
</gene>
<proteinExistence type="predicted"/>
<keyword evidence="2" id="KW-1185">Reference proteome</keyword>
<organism evidence="1 2">
    <name type="scientific">Oedothorax gibbosus</name>
    <dbReference type="NCBI Taxonomy" id="931172"/>
    <lineage>
        <taxon>Eukaryota</taxon>
        <taxon>Metazoa</taxon>
        <taxon>Ecdysozoa</taxon>
        <taxon>Arthropoda</taxon>
        <taxon>Chelicerata</taxon>
        <taxon>Arachnida</taxon>
        <taxon>Araneae</taxon>
        <taxon>Araneomorphae</taxon>
        <taxon>Entelegynae</taxon>
        <taxon>Araneoidea</taxon>
        <taxon>Linyphiidae</taxon>
        <taxon>Erigoninae</taxon>
        <taxon>Oedothorax</taxon>
    </lineage>
</organism>
<accession>A0AAV6V8S1</accession>
<evidence type="ECO:0000313" key="1">
    <source>
        <dbReference type="EMBL" id="KAG8192681.1"/>
    </source>
</evidence>
<comment type="caution">
    <text evidence="1">The sequence shown here is derived from an EMBL/GenBank/DDBJ whole genome shotgun (WGS) entry which is preliminary data.</text>
</comment>
<protein>
    <submittedName>
        <fullName evidence="1">Uncharacterized protein</fullName>
    </submittedName>
</protein>
<evidence type="ECO:0000313" key="2">
    <source>
        <dbReference type="Proteomes" id="UP000827092"/>
    </source>
</evidence>
<dbReference type="AlphaFoldDB" id="A0AAV6V8S1"/>
<sequence>MEKHKSSFSSTSGRYRQKQIISRFNFPFIPIPISPEKSDPEVCPDFSVQKLTIFLSRRRQSLPVHLIRDSIGIFGGLKVVCVHAPNIQMNFPSDFAAFDFDKREEGGGINSDSCSLQLAERQFRFLLSMFTSFCRLLKKNGLTHSPA</sequence>
<dbReference type="Proteomes" id="UP000827092">
    <property type="component" value="Unassembled WGS sequence"/>
</dbReference>